<evidence type="ECO:0000313" key="1">
    <source>
        <dbReference type="EMBL" id="KAH1175003.1"/>
    </source>
</evidence>
<comment type="caution">
    <text evidence="1">The sequence shown here is derived from an EMBL/GenBank/DDBJ whole genome shotgun (WGS) entry which is preliminary data.</text>
</comment>
<proteinExistence type="predicted"/>
<protein>
    <submittedName>
        <fullName evidence="1">Uncharacterized protein</fullName>
    </submittedName>
</protein>
<dbReference type="EMBL" id="JAHDVG010000478">
    <property type="protein sequence ID" value="KAH1175003.1"/>
    <property type="molecule type" value="Genomic_DNA"/>
</dbReference>
<accession>A0A9D4AY96</accession>
<keyword evidence="2" id="KW-1185">Reference proteome</keyword>
<sequence>MTMQTPPLTQSYTPVRFTSPSSWPSHCSYGLALAGINLGCRQVSASLSVLVCCRCSQSPSCKAQASLLQPSQQNCSCFQETGTKALQVRAVKESAGAPRPNASSAS</sequence>
<organism evidence="1 2">
    <name type="scientific">Mauremys mutica</name>
    <name type="common">yellowpond turtle</name>
    <dbReference type="NCBI Taxonomy" id="74926"/>
    <lineage>
        <taxon>Eukaryota</taxon>
        <taxon>Metazoa</taxon>
        <taxon>Chordata</taxon>
        <taxon>Craniata</taxon>
        <taxon>Vertebrata</taxon>
        <taxon>Euteleostomi</taxon>
        <taxon>Archelosauria</taxon>
        <taxon>Testudinata</taxon>
        <taxon>Testudines</taxon>
        <taxon>Cryptodira</taxon>
        <taxon>Durocryptodira</taxon>
        <taxon>Testudinoidea</taxon>
        <taxon>Geoemydidae</taxon>
        <taxon>Geoemydinae</taxon>
        <taxon>Mauremys</taxon>
    </lineage>
</organism>
<dbReference type="Proteomes" id="UP000827986">
    <property type="component" value="Unassembled WGS sequence"/>
</dbReference>
<reference evidence="1" key="1">
    <citation type="submission" date="2021-09" db="EMBL/GenBank/DDBJ databases">
        <title>The genome of Mauremys mutica provides insights into the evolution of semi-aquatic lifestyle.</title>
        <authorList>
            <person name="Gong S."/>
            <person name="Gao Y."/>
        </authorList>
    </citation>
    <scope>NUCLEOTIDE SEQUENCE</scope>
    <source>
        <strain evidence="1">MM-2020</strain>
        <tissue evidence="1">Muscle</tissue>
    </source>
</reference>
<name>A0A9D4AY96_9SAUR</name>
<dbReference type="AlphaFoldDB" id="A0A9D4AY96"/>
<evidence type="ECO:0000313" key="2">
    <source>
        <dbReference type="Proteomes" id="UP000827986"/>
    </source>
</evidence>
<gene>
    <name evidence="1" type="ORF">KIL84_021417</name>
</gene>